<evidence type="ECO:0000256" key="6">
    <source>
        <dbReference type="ARBA" id="ARBA00023136"/>
    </source>
</evidence>
<dbReference type="SMART" id="SM00369">
    <property type="entry name" value="LRR_TYP"/>
    <property type="match status" value="4"/>
</dbReference>
<keyword evidence="6" id="KW-0472">Membrane</keyword>
<protein>
    <recommendedName>
        <fullName evidence="10">L domain-like protein</fullName>
    </recommendedName>
</protein>
<feature type="region of interest" description="Disordered" evidence="7">
    <location>
        <begin position="1"/>
        <end position="32"/>
    </location>
</feature>
<feature type="compositionally biased region" description="Basic residues" evidence="7">
    <location>
        <begin position="7"/>
        <end position="18"/>
    </location>
</feature>
<accession>A0AAD5T8Z2</accession>
<dbReference type="Proteomes" id="UP001211907">
    <property type="component" value="Unassembled WGS sequence"/>
</dbReference>
<evidence type="ECO:0008006" key="10">
    <source>
        <dbReference type="Google" id="ProtNLM"/>
    </source>
</evidence>
<keyword evidence="2" id="KW-1003">Cell membrane</keyword>
<proteinExistence type="predicted"/>
<dbReference type="SUPFAM" id="SSF52058">
    <property type="entry name" value="L domain-like"/>
    <property type="match status" value="1"/>
</dbReference>
<evidence type="ECO:0000256" key="1">
    <source>
        <dbReference type="ARBA" id="ARBA00004236"/>
    </source>
</evidence>
<comment type="subcellular location">
    <subcellularLocation>
        <location evidence="1">Cell membrane</location>
    </subcellularLocation>
</comment>
<dbReference type="InterPro" id="IPR032675">
    <property type="entry name" value="LRR_dom_sf"/>
</dbReference>
<dbReference type="Gene3D" id="3.80.10.10">
    <property type="entry name" value="Ribonuclease Inhibitor"/>
    <property type="match status" value="2"/>
</dbReference>
<evidence type="ECO:0000256" key="2">
    <source>
        <dbReference type="ARBA" id="ARBA00022475"/>
    </source>
</evidence>
<dbReference type="FunFam" id="3.80.10.10:FF:000299">
    <property type="entry name" value="Piriformospora indica-insensitive protein 2"/>
    <property type="match status" value="1"/>
</dbReference>
<sequence>MSETPQKKRQHRHRHRNTKDKQTSTKTISTKSSANSQKAVVGIGSLPIELCVQILEYIPLDWVFVLRRASRGMCTVLDSSLFAQSAVTRLVRLSQPIRRGEVTWPYSDDALWFHAPQNAQNAYAAAAFSQVSSLLLGRYAANLLVLECWPKPIPNSIAFLSALHTLSLSQMSLCGPLPESFSTLSNLVFLNLSENTLCGPLTPIMTLLQLKTLNLASNEFDEMIPDSIGNLKYLNQLILNKNKLIGPIPNTIGAISNLAVLDVASNSLSGPIPREISSLTHLIQFLGSYNQFSGSIPPEISGLSELRALFLSRNKLSGSIPVELTSLQLLTHINLSHNNLSGSIPPELFSILSLRELSLCSNNLSGLIPDSIGNFTRAEHLDLSFNILSGVIPKVIGNLQKNLYGLKLNCNQLSGEIPDGICLLTKLAWLHLDDNNLVGPLPKNIGNLRRLRKLFLKNNKMTLDSIPQDIARKSSMWLLLRQNGCVPVQSFTSLVSFGASYLDSGSHTPSSFVPPNTALVVDQTGVAQAGTRNSNGPTFPEVLAAGDLLQAGYLSAVGGCTGNLLGGASLNDAAYSGAACDTTIFGGTIPTEAPFDVIQQVDSALATSLINSSTLFLFMAATQDISGIVASDTPAATAQQVANCFQTQINRLAAAGAIHFLLAGIYSFDKAPQNAALTATAKTNIATQVSTLNQLLSAVPANIATTNPASQTWFLDTNALYLNKLIGARTTFYGTTGDVTDMCSTNEKATGNCANNPDSFLWWDVHHPTRQTHKYLAQAMFSLLTAPGTTGQASSTTTVVTTLSNVATSTTVASAVTSETNQIPTKTETTTVIQTTSTTIIKTEPTVPTTSLASRSHQHFICTLTFICHLIY</sequence>
<evidence type="ECO:0000256" key="4">
    <source>
        <dbReference type="ARBA" id="ARBA00022729"/>
    </source>
</evidence>
<dbReference type="PANTHER" id="PTHR48059">
    <property type="entry name" value="POLYGALACTURONASE INHIBITOR 1"/>
    <property type="match status" value="1"/>
</dbReference>
<comment type="caution">
    <text evidence="8">The sequence shown here is derived from an EMBL/GenBank/DDBJ whole genome shotgun (WGS) entry which is preliminary data.</text>
</comment>
<keyword evidence="5" id="KW-0677">Repeat</keyword>
<keyword evidence="4" id="KW-0732">Signal</keyword>
<evidence type="ECO:0000256" key="5">
    <source>
        <dbReference type="ARBA" id="ARBA00022737"/>
    </source>
</evidence>
<dbReference type="InterPro" id="IPR036514">
    <property type="entry name" value="SGNH_hydro_sf"/>
</dbReference>
<dbReference type="PANTHER" id="PTHR48059:SF30">
    <property type="entry name" value="OS06G0587000 PROTEIN"/>
    <property type="match status" value="1"/>
</dbReference>
<evidence type="ECO:0000256" key="7">
    <source>
        <dbReference type="SAM" id="MobiDB-lite"/>
    </source>
</evidence>
<dbReference type="Gene3D" id="3.40.50.1110">
    <property type="entry name" value="SGNH hydrolase"/>
    <property type="match status" value="1"/>
</dbReference>
<dbReference type="InterPro" id="IPR051848">
    <property type="entry name" value="PGIP"/>
</dbReference>
<name>A0AAD5T8Z2_9FUNG</name>
<dbReference type="GO" id="GO:0005886">
    <property type="term" value="C:plasma membrane"/>
    <property type="evidence" value="ECO:0007669"/>
    <property type="project" value="UniProtKB-SubCell"/>
</dbReference>
<evidence type="ECO:0000313" key="8">
    <source>
        <dbReference type="EMBL" id="KAJ3140394.1"/>
    </source>
</evidence>
<dbReference type="InterPro" id="IPR001611">
    <property type="entry name" value="Leu-rich_rpt"/>
</dbReference>
<gene>
    <name evidence="8" type="ORF">HK100_009944</name>
</gene>
<evidence type="ECO:0000256" key="3">
    <source>
        <dbReference type="ARBA" id="ARBA00022614"/>
    </source>
</evidence>
<organism evidence="8 9">
    <name type="scientific">Physocladia obscura</name>
    <dbReference type="NCBI Taxonomy" id="109957"/>
    <lineage>
        <taxon>Eukaryota</taxon>
        <taxon>Fungi</taxon>
        <taxon>Fungi incertae sedis</taxon>
        <taxon>Chytridiomycota</taxon>
        <taxon>Chytridiomycota incertae sedis</taxon>
        <taxon>Chytridiomycetes</taxon>
        <taxon>Chytridiales</taxon>
        <taxon>Chytriomycetaceae</taxon>
        <taxon>Physocladia</taxon>
    </lineage>
</organism>
<dbReference type="Pfam" id="PF00560">
    <property type="entry name" value="LRR_1"/>
    <property type="match status" value="7"/>
</dbReference>
<reference evidence="8" key="1">
    <citation type="submission" date="2020-05" db="EMBL/GenBank/DDBJ databases">
        <title>Phylogenomic resolution of chytrid fungi.</title>
        <authorList>
            <person name="Stajich J.E."/>
            <person name="Amses K."/>
            <person name="Simmons R."/>
            <person name="Seto K."/>
            <person name="Myers J."/>
            <person name="Bonds A."/>
            <person name="Quandt C.A."/>
            <person name="Barry K."/>
            <person name="Liu P."/>
            <person name="Grigoriev I."/>
            <person name="Longcore J.E."/>
            <person name="James T.Y."/>
        </authorList>
    </citation>
    <scope>NUCLEOTIDE SEQUENCE</scope>
    <source>
        <strain evidence="8">JEL0513</strain>
    </source>
</reference>
<keyword evidence="9" id="KW-1185">Reference proteome</keyword>
<dbReference type="InterPro" id="IPR003591">
    <property type="entry name" value="Leu-rich_rpt_typical-subtyp"/>
</dbReference>
<keyword evidence="3" id="KW-0433">Leucine-rich repeat</keyword>
<dbReference type="AlphaFoldDB" id="A0AAD5T8Z2"/>
<evidence type="ECO:0000313" key="9">
    <source>
        <dbReference type="Proteomes" id="UP001211907"/>
    </source>
</evidence>
<dbReference type="EMBL" id="JADGJH010000053">
    <property type="protein sequence ID" value="KAJ3140394.1"/>
    <property type="molecule type" value="Genomic_DNA"/>
</dbReference>
<dbReference type="FunFam" id="3.80.10.10:FF:000095">
    <property type="entry name" value="LRR receptor-like serine/threonine-protein kinase GSO1"/>
    <property type="match status" value="1"/>
</dbReference>